<protein>
    <recommendedName>
        <fullName evidence="3">Elongation factor Tu, chloroplastic</fullName>
    </recommendedName>
</protein>
<evidence type="ECO:0000256" key="4">
    <source>
        <dbReference type="ARBA" id="ARBA00022741"/>
    </source>
</evidence>
<keyword evidence="9" id="KW-1185">Reference proteome</keyword>
<dbReference type="EMBL" id="CP126208">
    <property type="protein sequence ID" value="WIA09206.1"/>
    <property type="molecule type" value="Genomic_DNA"/>
</dbReference>
<proteinExistence type="inferred from homology"/>
<evidence type="ECO:0000313" key="9">
    <source>
        <dbReference type="Proteomes" id="UP001244341"/>
    </source>
</evidence>
<keyword evidence="5" id="KW-0342">GTP-binding</keyword>
<comment type="function">
    <text evidence="1">This protein promotes the GTP-dependent binding of aminoacyl-tRNA to the A-site of ribosomes during protein biosynthesis.</text>
</comment>
<dbReference type="CDD" id="cd03708">
    <property type="entry name" value="GTPBP_III"/>
    <property type="match status" value="1"/>
</dbReference>
<evidence type="ECO:0000256" key="1">
    <source>
        <dbReference type="ARBA" id="ARBA00003982"/>
    </source>
</evidence>
<sequence length="648" mass="67770">MSSRPHHRGLHHQQHPSAVASDASGWVESIGALSDEHAATSLLLGSPPAANGSMRAAASAVAAAAAAADSPAGAAGDTDEAAAAAASLSPEQEFEACLEHAVTCMMAEVAAVGEVMLEVGAPQGWGPSRLDSSQLGHVLAALQQAAAKGGADATVLRQGSTEMAAEGGVVSASTADVLVRRRAGEGVPPMEVRVAVIGNVDSGKSTLVGVLTRSMLDDGRGLARGKVFKHHHEESTGRTSSIGQHNLCLDSGGGILNDSQFRSTNCGDYVRHASKVVTLVDLAGHEKYFRTTAYGLTGHMPDYACLIVGANMGVVGMCKEHLGVALALKVPVFFVITKVDICPEHVLKNTVQSLASILKKPGVRKKPYLVRGHDEVLTAARNITSDSLAPIFLTSAVTGKGLDLVRSFYSLLPQRHRWVEAQAGAAEFIIDETFGVPGVGTVVAGTVKRGVITPNTPLLLGPDIGDGSFKTAAIKSIHYKRLPVGQVVAGQTAALALKKVKRAQVRKGMVLVDERLAPVASWEFDADIAILTHSTTIQPRYQAVIHCEIIRQAARVVAMDTERLRSGDRACVRFRFLQRPEYITPGTRFVFREGRTKGIGVVVASEKPTTSSSATPNGSLAAAAAGSCSAAAATAHVKPLRKDQPAGR</sequence>
<dbReference type="InterPro" id="IPR000795">
    <property type="entry name" value="T_Tr_GTP-bd_dom"/>
</dbReference>
<dbReference type="Proteomes" id="UP001244341">
    <property type="component" value="Chromosome 1b"/>
</dbReference>
<dbReference type="InterPro" id="IPR009000">
    <property type="entry name" value="Transl_B-barrel_sf"/>
</dbReference>
<dbReference type="PROSITE" id="PS51722">
    <property type="entry name" value="G_TR_2"/>
    <property type="match status" value="1"/>
</dbReference>
<dbReference type="PANTHER" id="PTHR43721:SF9">
    <property type="entry name" value="GTP-BINDING PROTEIN 1"/>
    <property type="match status" value="1"/>
</dbReference>
<dbReference type="InterPro" id="IPR035531">
    <property type="entry name" value="GTPBP1-like"/>
</dbReference>
<dbReference type="CDD" id="cd04165">
    <property type="entry name" value="GTPBP1_like"/>
    <property type="match status" value="1"/>
</dbReference>
<accession>A0ABY8TJB7</accession>
<dbReference type="SUPFAM" id="SSF52540">
    <property type="entry name" value="P-loop containing nucleoside triphosphate hydrolases"/>
    <property type="match status" value="1"/>
</dbReference>
<dbReference type="Pfam" id="PF00009">
    <property type="entry name" value="GTP_EFTU"/>
    <property type="match status" value="1"/>
</dbReference>
<evidence type="ECO:0000256" key="6">
    <source>
        <dbReference type="SAM" id="MobiDB-lite"/>
    </source>
</evidence>
<dbReference type="SUPFAM" id="SSF50447">
    <property type="entry name" value="Translation proteins"/>
    <property type="match status" value="1"/>
</dbReference>
<evidence type="ECO:0000256" key="3">
    <source>
        <dbReference type="ARBA" id="ARBA00021392"/>
    </source>
</evidence>
<comment type="similarity">
    <text evidence="2">Belongs to the TRAFAC class translation factor GTPase superfamily. Classic translation factor GTPase family. EF-Tu/EF-1A subfamily.</text>
</comment>
<dbReference type="InterPro" id="IPR009001">
    <property type="entry name" value="Transl_elong_EF1A/Init_IF2_C"/>
</dbReference>
<dbReference type="Gene3D" id="3.40.50.300">
    <property type="entry name" value="P-loop containing nucleotide triphosphate hydrolases"/>
    <property type="match status" value="1"/>
</dbReference>
<dbReference type="Pfam" id="PF03144">
    <property type="entry name" value="GTP_EFTU_D2"/>
    <property type="match status" value="1"/>
</dbReference>
<feature type="compositionally biased region" description="Basic residues" evidence="6">
    <location>
        <begin position="1"/>
        <end position="14"/>
    </location>
</feature>
<dbReference type="PANTHER" id="PTHR43721">
    <property type="entry name" value="ELONGATION FACTOR TU-RELATED"/>
    <property type="match status" value="1"/>
</dbReference>
<feature type="region of interest" description="Disordered" evidence="6">
    <location>
        <begin position="1"/>
        <end position="22"/>
    </location>
</feature>
<dbReference type="SUPFAM" id="SSF50465">
    <property type="entry name" value="EF-Tu/eEF-1alpha/eIF2-gamma C-terminal domain"/>
    <property type="match status" value="1"/>
</dbReference>
<dbReference type="CDD" id="cd03694">
    <property type="entry name" value="GTPBP_II"/>
    <property type="match status" value="1"/>
</dbReference>
<evidence type="ECO:0000256" key="2">
    <source>
        <dbReference type="ARBA" id="ARBA00007249"/>
    </source>
</evidence>
<keyword evidence="4" id="KW-0547">Nucleotide-binding</keyword>
<evidence type="ECO:0000313" key="8">
    <source>
        <dbReference type="EMBL" id="WIA09206.1"/>
    </source>
</evidence>
<gene>
    <name evidence="8" type="ORF">OEZ85_008616</name>
</gene>
<dbReference type="InterPro" id="IPR004161">
    <property type="entry name" value="EFTu-like_2"/>
</dbReference>
<reference evidence="8 9" key="1">
    <citation type="submission" date="2023-05" db="EMBL/GenBank/DDBJ databases">
        <title>A 100% complete, gapless, phased diploid assembly of the Scenedesmus obliquus UTEX 3031 genome.</title>
        <authorList>
            <person name="Biondi T.C."/>
            <person name="Hanschen E.R."/>
            <person name="Kwon T."/>
            <person name="Eng W."/>
            <person name="Kruse C.P.S."/>
            <person name="Koehler S.I."/>
            <person name="Kunde Y."/>
            <person name="Gleasner C.D."/>
            <person name="You Mak K.T."/>
            <person name="Polle J."/>
            <person name="Hovde B.T."/>
            <person name="Starkenburg S.R."/>
        </authorList>
    </citation>
    <scope>NUCLEOTIDE SEQUENCE [LARGE SCALE GENOMIC DNA]</scope>
    <source>
        <strain evidence="8 9">DOE0152z</strain>
    </source>
</reference>
<dbReference type="InterPro" id="IPR027417">
    <property type="entry name" value="P-loop_NTPase"/>
</dbReference>
<evidence type="ECO:0000259" key="7">
    <source>
        <dbReference type="PROSITE" id="PS51722"/>
    </source>
</evidence>
<dbReference type="InterPro" id="IPR050055">
    <property type="entry name" value="EF-Tu_GTPase"/>
</dbReference>
<name>A0ABY8TJB7_TETOB</name>
<feature type="domain" description="Tr-type G" evidence="7">
    <location>
        <begin position="189"/>
        <end position="417"/>
    </location>
</feature>
<evidence type="ECO:0000256" key="5">
    <source>
        <dbReference type="ARBA" id="ARBA00023134"/>
    </source>
</evidence>
<dbReference type="Gene3D" id="2.40.30.10">
    <property type="entry name" value="Translation factors"/>
    <property type="match status" value="2"/>
</dbReference>
<organism evidence="8 9">
    <name type="scientific">Tetradesmus obliquus</name>
    <name type="common">Green alga</name>
    <name type="synonym">Acutodesmus obliquus</name>
    <dbReference type="NCBI Taxonomy" id="3088"/>
    <lineage>
        <taxon>Eukaryota</taxon>
        <taxon>Viridiplantae</taxon>
        <taxon>Chlorophyta</taxon>
        <taxon>core chlorophytes</taxon>
        <taxon>Chlorophyceae</taxon>
        <taxon>CS clade</taxon>
        <taxon>Sphaeropleales</taxon>
        <taxon>Scenedesmaceae</taxon>
        <taxon>Tetradesmus</taxon>
    </lineage>
</organism>